<gene>
    <name evidence="5" type="ORF">GR170_16305</name>
</gene>
<proteinExistence type="inferred from homology"/>
<keyword evidence="3 5" id="KW-0418">Kinase</keyword>
<dbReference type="SUPFAM" id="SSF53613">
    <property type="entry name" value="Ribokinase-like"/>
    <property type="match status" value="1"/>
</dbReference>
<dbReference type="GO" id="GO:0042840">
    <property type="term" value="P:D-glucuronate catabolic process"/>
    <property type="evidence" value="ECO:0007669"/>
    <property type="project" value="TreeGrafter"/>
</dbReference>
<accession>A0A6L7G7U0</accession>
<evidence type="ECO:0000313" key="5">
    <source>
        <dbReference type="EMBL" id="MXN19400.1"/>
    </source>
</evidence>
<keyword evidence="2" id="KW-0808">Transferase</keyword>
<dbReference type="InterPro" id="IPR011611">
    <property type="entry name" value="PfkB_dom"/>
</dbReference>
<dbReference type="RefSeq" id="WP_160895526.1">
    <property type="nucleotide sequence ID" value="NZ_WUMU01000018.1"/>
</dbReference>
<dbReference type="CDD" id="cd01166">
    <property type="entry name" value="KdgK"/>
    <property type="match status" value="1"/>
</dbReference>
<dbReference type="GO" id="GO:0008673">
    <property type="term" value="F:2-dehydro-3-deoxygluconokinase activity"/>
    <property type="evidence" value="ECO:0007669"/>
    <property type="project" value="TreeGrafter"/>
</dbReference>
<organism evidence="5 6">
    <name type="scientific">Pseudooceanicola albus</name>
    <dbReference type="NCBI Taxonomy" id="2692189"/>
    <lineage>
        <taxon>Bacteria</taxon>
        <taxon>Pseudomonadati</taxon>
        <taxon>Pseudomonadota</taxon>
        <taxon>Alphaproteobacteria</taxon>
        <taxon>Rhodobacterales</taxon>
        <taxon>Paracoccaceae</taxon>
        <taxon>Pseudooceanicola</taxon>
    </lineage>
</organism>
<dbReference type="GO" id="GO:0019698">
    <property type="term" value="P:D-galacturonate catabolic process"/>
    <property type="evidence" value="ECO:0007669"/>
    <property type="project" value="TreeGrafter"/>
</dbReference>
<dbReference type="Pfam" id="PF00294">
    <property type="entry name" value="PfkB"/>
    <property type="match status" value="1"/>
</dbReference>
<dbReference type="InterPro" id="IPR050306">
    <property type="entry name" value="PfkB_Carbo_kinase"/>
</dbReference>
<evidence type="ECO:0000313" key="6">
    <source>
        <dbReference type="Proteomes" id="UP000477911"/>
    </source>
</evidence>
<name>A0A6L7G7U0_9RHOB</name>
<reference evidence="5 6" key="1">
    <citation type="submission" date="2019-12" db="EMBL/GenBank/DDBJ databases">
        <authorList>
            <person name="Li M."/>
        </authorList>
    </citation>
    <scope>NUCLEOTIDE SEQUENCE [LARGE SCALE GENOMIC DNA]</scope>
    <source>
        <strain evidence="5 6">GBMRC 2024</strain>
    </source>
</reference>
<evidence type="ECO:0000256" key="1">
    <source>
        <dbReference type="ARBA" id="ARBA00010688"/>
    </source>
</evidence>
<evidence type="ECO:0000256" key="2">
    <source>
        <dbReference type="ARBA" id="ARBA00022679"/>
    </source>
</evidence>
<feature type="domain" description="Carbohydrate kinase PfkB" evidence="4">
    <location>
        <begin position="2"/>
        <end position="293"/>
    </location>
</feature>
<dbReference type="PANTHER" id="PTHR43085:SF15">
    <property type="entry name" value="2-DEHYDRO-3-DEOXYGLUCONOKINASE"/>
    <property type="match status" value="1"/>
</dbReference>
<dbReference type="PANTHER" id="PTHR43085">
    <property type="entry name" value="HEXOKINASE FAMILY MEMBER"/>
    <property type="match status" value="1"/>
</dbReference>
<evidence type="ECO:0000256" key="3">
    <source>
        <dbReference type="ARBA" id="ARBA00022777"/>
    </source>
</evidence>
<comment type="caution">
    <text evidence="5">The sequence shown here is derived from an EMBL/GenBank/DDBJ whole genome shotgun (WGS) entry which is preliminary data.</text>
</comment>
<dbReference type="GO" id="GO:0005829">
    <property type="term" value="C:cytosol"/>
    <property type="evidence" value="ECO:0007669"/>
    <property type="project" value="TreeGrafter"/>
</dbReference>
<protein>
    <submittedName>
        <fullName evidence="5">Sugar kinase</fullName>
    </submittedName>
</protein>
<dbReference type="InterPro" id="IPR029056">
    <property type="entry name" value="Ribokinase-like"/>
</dbReference>
<evidence type="ECO:0000259" key="4">
    <source>
        <dbReference type="Pfam" id="PF00294"/>
    </source>
</evidence>
<dbReference type="Proteomes" id="UP000477911">
    <property type="component" value="Unassembled WGS sequence"/>
</dbReference>
<dbReference type="EMBL" id="WUMU01000018">
    <property type="protein sequence ID" value="MXN19400.1"/>
    <property type="molecule type" value="Genomic_DNA"/>
</dbReference>
<dbReference type="AlphaFoldDB" id="A0A6L7G7U0"/>
<dbReference type="PROSITE" id="PS00584">
    <property type="entry name" value="PFKB_KINASES_2"/>
    <property type="match status" value="1"/>
</dbReference>
<sequence>MKITSIGECMIELSGTGQPDQWRSGFAGDTFNTAWYLARLVPPGWQVSYHTQVGCDPRSEAMLAFFAAAGLGTGSIARHPTRVPGLYMIDLQDGERSFTYWRDRSAARALAQDGEALARVIAAVDVVYVSGITLAILPEAGRETLVGLLADSGRHVVFDPNLRPRLWEDGAQMRHWITRAAATARTVLPSHDDEAQHFGDADPAATARRYLGLGAREVVVKNGGGPMVLGTPQGITALPPLPRVDPVDTTGAGDSFNAGYLARRLAGAPPGEAVAEGHRVASAVIGVRGALTPDLAPAAPVPGG</sequence>
<dbReference type="Gene3D" id="3.40.1190.20">
    <property type="match status" value="1"/>
</dbReference>
<keyword evidence="6" id="KW-1185">Reference proteome</keyword>
<dbReference type="GO" id="GO:0006974">
    <property type="term" value="P:DNA damage response"/>
    <property type="evidence" value="ECO:0007669"/>
    <property type="project" value="TreeGrafter"/>
</dbReference>
<dbReference type="InterPro" id="IPR002173">
    <property type="entry name" value="Carboh/pur_kinase_PfkB_CS"/>
</dbReference>
<comment type="similarity">
    <text evidence="1">Belongs to the carbohydrate kinase PfkB family.</text>
</comment>